<dbReference type="InterPro" id="IPR037923">
    <property type="entry name" value="HTH-like"/>
</dbReference>
<keyword evidence="1" id="KW-0805">Transcription regulation</keyword>
<dbReference type="SUPFAM" id="SSF51215">
    <property type="entry name" value="Regulatory protein AraC"/>
    <property type="match status" value="1"/>
</dbReference>
<evidence type="ECO:0000259" key="5">
    <source>
        <dbReference type="PROSITE" id="PS01124"/>
    </source>
</evidence>
<organism evidence="6">
    <name type="scientific">Rhodococcus opacus</name>
    <name type="common">Nocardia opaca</name>
    <dbReference type="NCBI Taxonomy" id="37919"/>
    <lineage>
        <taxon>Bacteria</taxon>
        <taxon>Bacillati</taxon>
        <taxon>Actinomycetota</taxon>
        <taxon>Actinomycetes</taxon>
        <taxon>Mycobacteriales</taxon>
        <taxon>Nocardiaceae</taxon>
        <taxon>Rhodococcus</taxon>
    </lineage>
</organism>
<dbReference type="InterPro" id="IPR009057">
    <property type="entry name" value="Homeodomain-like_sf"/>
</dbReference>
<sequence>MTMASTITETQDWDAASRAVAGAYFPHTLTDLSPNGAMKLSMRTVDLGPVTLGRLGWGADVSIECDYPDAYEINIPLSGSLESCSQGDTVLSRPGQATVFRADEPTLITRWSGDCSVLGVKFDSAYLEQEADRILGSDLRPGLHLPSQIDLTEAPGHSWFRLVRSLTAQLREPADLLANRVVGPQLAGAITSAFVLAVTPDEEVRGGAPDRESSSECSTDSTTTRPAPGRQPTWPSWRVPASAGCRKGFASTSGAASECLLDIRLSRADADLRALEPGVTVSEVAARWGFTHAGRFSAAYRRRYGKSPSELIRF</sequence>
<dbReference type="Pfam" id="PF12833">
    <property type="entry name" value="HTH_18"/>
    <property type="match status" value="1"/>
</dbReference>
<evidence type="ECO:0000256" key="1">
    <source>
        <dbReference type="ARBA" id="ARBA00023015"/>
    </source>
</evidence>
<feature type="region of interest" description="Disordered" evidence="4">
    <location>
        <begin position="203"/>
        <end position="234"/>
    </location>
</feature>
<dbReference type="Gene3D" id="1.10.10.60">
    <property type="entry name" value="Homeodomain-like"/>
    <property type="match status" value="1"/>
</dbReference>
<dbReference type="PRINTS" id="PR00032">
    <property type="entry name" value="HTHARAC"/>
</dbReference>
<dbReference type="EMBL" id="X99622">
    <property type="protein sequence ID" value="CDU26668.1"/>
    <property type="molecule type" value="Genomic_DNA"/>
</dbReference>
<name>A0A069B0C4_RHOOP</name>
<dbReference type="PANTHER" id="PTHR46796">
    <property type="entry name" value="HTH-TYPE TRANSCRIPTIONAL ACTIVATOR RHAS-RELATED"/>
    <property type="match status" value="1"/>
</dbReference>
<dbReference type="AlphaFoldDB" id="A0A069B0C4"/>
<dbReference type="InterPro" id="IPR020449">
    <property type="entry name" value="Tscrpt_reg_AraC-type_HTH"/>
</dbReference>
<protein>
    <submittedName>
        <fullName evidence="6">Putative AraC-like transcriptional regulator</fullName>
    </submittedName>
</protein>
<dbReference type="GO" id="GO:0043565">
    <property type="term" value="F:sequence-specific DNA binding"/>
    <property type="evidence" value="ECO:0007669"/>
    <property type="project" value="InterPro"/>
</dbReference>
<dbReference type="PROSITE" id="PS01124">
    <property type="entry name" value="HTH_ARAC_FAMILY_2"/>
    <property type="match status" value="1"/>
</dbReference>
<feature type="compositionally biased region" description="Basic and acidic residues" evidence="4">
    <location>
        <begin position="203"/>
        <end position="214"/>
    </location>
</feature>
<proteinExistence type="predicted"/>
<reference evidence="6" key="2">
    <citation type="submission" date="1997-09" db="EMBL/GenBank/DDBJ databases">
        <title>Identification and expression analysis of three two-component (chloro)phenol hydroxylases in Rhodococcus opacus 1CP.</title>
        <authorList>
            <person name="Groening J.A.D."/>
            <person name="Eulberg D."/>
            <person name="Benndorf D."/>
            <person name="Kaschabek S.R."/>
            <person name="Archer J.A.C."/>
            <person name="Schloemann M."/>
        </authorList>
    </citation>
    <scope>NUCLEOTIDE SEQUENCE</scope>
    <source>
        <strain evidence="6">1CP</strain>
    </source>
</reference>
<evidence type="ECO:0000256" key="4">
    <source>
        <dbReference type="SAM" id="MobiDB-lite"/>
    </source>
</evidence>
<dbReference type="InterPro" id="IPR050204">
    <property type="entry name" value="AraC_XylS_family_regulators"/>
</dbReference>
<keyword evidence="3" id="KW-0804">Transcription</keyword>
<keyword evidence="2" id="KW-0238">DNA-binding</keyword>
<feature type="domain" description="HTH araC/xylS-type" evidence="5">
    <location>
        <begin position="246"/>
        <end position="314"/>
    </location>
</feature>
<dbReference type="GO" id="GO:0003700">
    <property type="term" value="F:DNA-binding transcription factor activity"/>
    <property type="evidence" value="ECO:0007669"/>
    <property type="project" value="InterPro"/>
</dbReference>
<evidence type="ECO:0000313" key="6">
    <source>
        <dbReference type="EMBL" id="CDU26668.1"/>
    </source>
</evidence>
<evidence type="ECO:0000256" key="2">
    <source>
        <dbReference type="ARBA" id="ARBA00023125"/>
    </source>
</evidence>
<dbReference type="Pfam" id="PF14525">
    <property type="entry name" value="AraC_binding_2"/>
    <property type="match status" value="1"/>
</dbReference>
<dbReference type="InterPro" id="IPR018060">
    <property type="entry name" value="HTH_AraC"/>
</dbReference>
<dbReference type="SUPFAM" id="SSF46689">
    <property type="entry name" value="Homeodomain-like"/>
    <property type="match status" value="1"/>
</dbReference>
<dbReference type="InterPro" id="IPR035418">
    <property type="entry name" value="AraC-bd_2"/>
</dbReference>
<accession>A0A069B0C4</accession>
<reference evidence="6" key="1">
    <citation type="journal article" date="1997" name="J. Bacteriol.">
        <title>Characterization of catechol catabolic genes from Rhodococcus erythropolis 1CP.</title>
        <authorList>
            <person name="Eulberg D."/>
            <person name="Golovleva L.A."/>
            <person name="Schloemann M."/>
        </authorList>
    </citation>
    <scope>NUCLEOTIDE SEQUENCE</scope>
    <source>
        <strain evidence="6">1CP</strain>
    </source>
</reference>
<feature type="compositionally biased region" description="Low complexity" evidence="4">
    <location>
        <begin position="215"/>
        <end position="225"/>
    </location>
</feature>
<dbReference type="SMART" id="SM00342">
    <property type="entry name" value="HTH_ARAC"/>
    <property type="match status" value="1"/>
</dbReference>
<evidence type="ECO:0000256" key="3">
    <source>
        <dbReference type="ARBA" id="ARBA00023163"/>
    </source>
</evidence>